<proteinExistence type="predicted"/>
<evidence type="ECO:0000313" key="1">
    <source>
        <dbReference type="EMBL" id="HIZ92405.1"/>
    </source>
</evidence>
<dbReference type="EMBL" id="DXAV01000082">
    <property type="protein sequence ID" value="HIZ92405.1"/>
    <property type="molecule type" value="Genomic_DNA"/>
</dbReference>
<dbReference type="Proteomes" id="UP000824108">
    <property type="component" value="Unassembled WGS sequence"/>
</dbReference>
<gene>
    <name evidence="1" type="ORF">H9807_09880</name>
</gene>
<dbReference type="Pfam" id="PF13366">
    <property type="entry name" value="PDDEXK_3"/>
    <property type="match status" value="1"/>
</dbReference>
<dbReference type="NCBIfam" id="TIGR04256">
    <property type="entry name" value="GxxExxY"/>
    <property type="match status" value="1"/>
</dbReference>
<protein>
    <submittedName>
        <fullName evidence="1">GxxExxY protein</fullName>
    </submittedName>
</protein>
<comment type="caution">
    <text evidence="1">The sequence shown here is derived from an EMBL/GenBank/DDBJ whole genome shotgun (WGS) entry which is preliminary data.</text>
</comment>
<evidence type="ECO:0000313" key="2">
    <source>
        <dbReference type="Proteomes" id="UP000824108"/>
    </source>
</evidence>
<dbReference type="AlphaFoldDB" id="A0A9D2KDX2"/>
<organism evidence="1 2">
    <name type="scientific">Candidatus Bacteroides merdavium</name>
    <dbReference type="NCBI Taxonomy" id="2838472"/>
    <lineage>
        <taxon>Bacteria</taxon>
        <taxon>Pseudomonadati</taxon>
        <taxon>Bacteroidota</taxon>
        <taxon>Bacteroidia</taxon>
        <taxon>Bacteroidales</taxon>
        <taxon>Bacteroidaceae</taxon>
        <taxon>Bacteroides</taxon>
    </lineage>
</organism>
<reference evidence="1" key="1">
    <citation type="journal article" date="2021" name="PeerJ">
        <title>Extensive microbial diversity within the chicken gut microbiome revealed by metagenomics and culture.</title>
        <authorList>
            <person name="Gilroy R."/>
            <person name="Ravi A."/>
            <person name="Getino M."/>
            <person name="Pursley I."/>
            <person name="Horton D.L."/>
            <person name="Alikhan N.F."/>
            <person name="Baker D."/>
            <person name="Gharbi K."/>
            <person name="Hall N."/>
            <person name="Watson M."/>
            <person name="Adriaenssens E.M."/>
            <person name="Foster-Nyarko E."/>
            <person name="Jarju S."/>
            <person name="Secka A."/>
            <person name="Antonio M."/>
            <person name="Oren A."/>
            <person name="Chaudhuri R.R."/>
            <person name="La Ragione R."/>
            <person name="Hildebrand F."/>
            <person name="Pallen M.J."/>
        </authorList>
    </citation>
    <scope>NUCLEOTIDE SEQUENCE</scope>
    <source>
        <strain evidence="1">CHK118-2852</strain>
    </source>
</reference>
<dbReference type="InterPro" id="IPR026350">
    <property type="entry name" value="GxxExxY"/>
</dbReference>
<accession>A0A9D2KDX2</accession>
<name>A0A9D2KDX2_9BACE</name>
<reference evidence="1" key="2">
    <citation type="submission" date="2021-04" db="EMBL/GenBank/DDBJ databases">
        <authorList>
            <person name="Gilroy R."/>
        </authorList>
    </citation>
    <scope>NUCLEOTIDE SEQUENCE</scope>
    <source>
        <strain evidence="1">CHK118-2852</strain>
    </source>
</reference>
<sequence length="126" mass="14465">MVLHSYITSKILRAFYEVYHELGYGFLENVYQNALYKELLRSGLKCEPQKKIEVYYKGEVVGLYYADILVEGVVILELKAVEAITPGHEAQLLNYLKATGIEVGLVLNFGPEPAFRRKICSRQYKK</sequence>